<keyword evidence="1" id="KW-0732">Signal</keyword>
<organism evidence="4 5">
    <name type="scientific">Tagetes erecta</name>
    <name type="common">African marigold</name>
    <dbReference type="NCBI Taxonomy" id="13708"/>
    <lineage>
        <taxon>Eukaryota</taxon>
        <taxon>Viridiplantae</taxon>
        <taxon>Streptophyta</taxon>
        <taxon>Embryophyta</taxon>
        <taxon>Tracheophyta</taxon>
        <taxon>Spermatophyta</taxon>
        <taxon>Magnoliopsida</taxon>
        <taxon>eudicotyledons</taxon>
        <taxon>Gunneridae</taxon>
        <taxon>Pentapetalae</taxon>
        <taxon>asterids</taxon>
        <taxon>campanulids</taxon>
        <taxon>Asterales</taxon>
        <taxon>Asteraceae</taxon>
        <taxon>Asteroideae</taxon>
        <taxon>Heliantheae alliance</taxon>
        <taxon>Tageteae</taxon>
        <taxon>Tagetes</taxon>
    </lineage>
</organism>
<protein>
    <recommendedName>
        <fullName evidence="3">Bulb-type lectin domain-containing protein</fullName>
    </recommendedName>
</protein>
<dbReference type="Proteomes" id="UP001229421">
    <property type="component" value="Unassembled WGS sequence"/>
</dbReference>
<dbReference type="PANTHER" id="PTHR32444:SF247">
    <property type="entry name" value="OS01G0958200 PROTEIN"/>
    <property type="match status" value="1"/>
</dbReference>
<evidence type="ECO:0000256" key="1">
    <source>
        <dbReference type="ARBA" id="ARBA00022729"/>
    </source>
</evidence>
<keyword evidence="5" id="KW-1185">Reference proteome</keyword>
<dbReference type="Pfam" id="PF01453">
    <property type="entry name" value="B_lectin"/>
    <property type="match status" value="1"/>
</dbReference>
<sequence length="106" mass="12161">MESWRGIRSIGGGTRKALTLHDTGNAVLTDIISGSKMWESFNNPTDTFLPGMKMDFNLNLTSWKNVDDPSPGSYLFKEEDSQLICDHQYIYLSVSLEKWKWLNQEL</sequence>
<reference evidence="4" key="1">
    <citation type="journal article" date="2023" name="bioRxiv">
        <title>Improved chromosome-level genome assembly for marigold (Tagetes erecta).</title>
        <authorList>
            <person name="Jiang F."/>
            <person name="Yuan L."/>
            <person name="Wang S."/>
            <person name="Wang H."/>
            <person name="Xu D."/>
            <person name="Wang A."/>
            <person name="Fan W."/>
        </authorList>
    </citation>
    <scope>NUCLEOTIDE SEQUENCE</scope>
    <source>
        <strain evidence="4">WSJ</strain>
        <tissue evidence="4">Leaf</tissue>
    </source>
</reference>
<comment type="caution">
    <text evidence="4">The sequence shown here is derived from an EMBL/GenBank/DDBJ whole genome shotgun (WGS) entry which is preliminary data.</text>
</comment>
<keyword evidence="2" id="KW-0325">Glycoprotein</keyword>
<proteinExistence type="predicted"/>
<dbReference type="EMBL" id="JAUHHV010000001">
    <property type="protein sequence ID" value="KAK1441313.1"/>
    <property type="molecule type" value="Genomic_DNA"/>
</dbReference>
<dbReference type="PANTHER" id="PTHR32444">
    <property type="entry name" value="BULB-TYPE LECTIN DOMAIN-CONTAINING PROTEIN"/>
    <property type="match status" value="1"/>
</dbReference>
<name>A0AAD8LHB1_TARER</name>
<evidence type="ECO:0000313" key="4">
    <source>
        <dbReference type="EMBL" id="KAK1441313.1"/>
    </source>
</evidence>
<dbReference type="InterPro" id="IPR001480">
    <property type="entry name" value="Bulb-type_lectin_dom"/>
</dbReference>
<evidence type="ECO:0000256" key="2">
    <source>
        <dbReference type="ARBA" id="ARBA00023180"/>
    </source>
</evidence>
<gene>
    <name evidence="4" type="ORF">QVD17_07160</name>
</gene>
<dbReference type="SUPFAM" id="SSF51110">
    <property type="entry name" value="alpha-D-mannose-specific plant lectins"/>
    <property type="match status" value="1"/>
</dbReference>
<dbReference type="AlphaFoldDB" id="A0AAD8LHB1"/>
<accession>A0AAD8LHB1</accession>
<dbReference type="InterPro" id="IPR036426">
    <property type="entry name" value="Bulb-type_lectin_dom_sf"/>
</dbReference>
<evidence type="ECO:0000259" key="3">
    <source>
        <dbReference type="Pfam" id="PF01453"/>
    </source>
</evidence>
<evidence type="ECO:0000313" key="5">
    <source>
        <dbReference type="Proteomes" id="UP001229421"/>
    </source>
</evidence>
<feature type="domain" description="Bulb-type lectin" evidence="3">
    <location>
        <begin position="13"/>
        <end position="61"/>
    </location>
</feature>